<dbReference type="Proteomes" id="UP000003639">
    <property type="component" value="Unassembled WGS sequence"/>
</dbReference>
<evidence type="ECO:0000259" key="10">
    <source>
        <dbReference type="PROSITE" id="PS50893"/>
    </source>
</evidence>
<dbReference type="Pfam" id="PF00664">
    <property type="entry name" value="ABC_membrane"/>
    <property type="match status" value="1"/>
</dbReference>
<evidence type="ECO:0000313" key="12">
    <source>
        <dbReference type="EMBL" id="EDM99491.1"/>
    </source>
</evidence>
<dbReference type="GO" id="GO:0016887">
    <property type="term" value="F:ATP hydrolysis activity"/>
    <property type="evidence" value="ECO:0007669"/>
    <property type="project" value="InterPro"/>
</dbReference>
<dbReference type="eggNOG" id="COG1132">
    <property type="taxonomic scope" value="Bacteria"/>
</dbReference>
<evidence type="ECO:0000256" key="5">
    <source>
        <dbReference type="ARBA" id="ARBA00022741"/>
    </source>
</evidence>
<evidence type="ECO:0000313" key="13">
    <source>
        <dbReference type="Proteomes" id="UP000003639"/>
    </source>
</evidence>
<evidence type="ECO:0000256" key="6">
    <source>
        <dbReference type="ARBA" id="ARBA00022840"/>
    </source>
</evidence>
<accession>A6NWF4</accession>
<dbReference type="InterPro" id="IPR011527">
    <property type="entry name" value="ABC1_TM_dom"/>
</dbReference>
<dbReference type="EMBL" id="AAXG02000016">
    <property type="protein sequence ID" value="EDM99491.1"/>
    <property type="molecule type" value="Genomic_DNA"/>
</dbReference>
<keyword evidence="7 9" id="KW-1133">Transmembrane helix</keyword>
<keyword evidence="3" id="KW-1003">Cell membrane</keyword>
<reference evidence="12 13" key="2">
    <citation type="submission" date="2007-06" db="EMBL/GenBank/DDBJ databases">
        <title>Draft genome sequence of Pseudoflavonifractor capillosus ATCC 29799.</title>
        <authorList>
            <person name="Sudarsanam P."/>
            <person name="Ley R."/>
            <person name="Guruge J."/>
            <person name="Turnbaugh P.J."/>
            <person name="Mahowald M."/>
            <person name="Liep D."/>
            <person name="Gordon J."/>
        </authorList>
    </citation>
    <scope>NUCLEOTIDE SEQUENCE [LARGE SCALE GENOMIC DNA]</scope>
    <source>
        <strain evidence="12 13">ATCC 29799</strain>
    </source>
</reference>
<dbReference type="PANTHER" id="PTHR43394:SF1">
    <property type="entry name" value="ATP-BINDING CASSETTE SUB-FAMILY B MEMBER 10, MITOCHONDRIAL"/>
    <property type="match status" value="1"/>
</dbReference>
<feature type="transmembrane region" description="Helical" evidence="9">
    <location>
        <begin position="24"/>
        <end position="49"/>
    </location>
</feature>
<proteinExistence type="predicted"/>
<evidence type="ECO:0000256" key="3">
    <source>
        <dbReference type="ARBA" id="ARBA00022475"/>
    </source>
</evidence>
<feature type="transmembrane region" description="Helical" evidence="9">
    <location>
        <begin position="61"/>
        <end position="79"/>
    </location>
</feature>
<evidence type="ECO:0000256" key="8">
    <source>
        <dbReference type="ARBA" id="ARBA00023136"/>
    </source>
</evidence>
<keyword evidence="2" id="KW-0813">Transport</keyword>
<feature type="domain" description="ABC transmembrane type-1" evidence="11">
    <location>
        <begin position="25"/>
        <end position="308"/>
    </location>
</feature>
<keyword evidence="5" id="KW-0547">Nucleotide-binding</keyword>
<dbReference type="FunFam" id="3.40.50.300:FF:000221">
    <property type="entry name" value="Multidrug ABC transporter ATP-binding protein"/>
    <property type="match status" value="1"/>
</dbReference>
<feature type="transmembrane region" description="Helical" evidence="9">
    <location>
        <begin position="140"/>
        <end position="160"/>
    </location>
</feature>
<dbReference type="SUPFAM" id="SSF90123">
    <property type="entry name" value="ABC transporter transmembrane region"/>
    <property type="match status" value="1"/>
</dbReference>
<evidence type="ECO:0000256" key="4">
    <source>
        <dbReference type="ARBA" id="ARBA00022692"/>
    </source>
</evidence>
<evidence type="ECO:0000256" key="2">
    <source>
        <dbReference type="ARBA" id="ARBA00022448"/>
    </source>
</evidence>
<name>A6NWF4_9FIRM</name>
<keyword evidence="8 9" id="KW-0472">Membrane</keyword>
<dbReference type="SMART" id="SM00382">
    <property type="entry name" value="AAA"/>
    <property type="match status" value="1"/>
</dbReference>
<dbReference type="InterPro" id="IPR017871">
    <property type="entry name" value="ABC_transporter-like_CS"/>
</dbReference>
<dbReference type="PROSITE" id="PS50893">
    <property type="entry name" value="ABC_TRANSPORTER_2"/>
    <property type="match status" value="1"/>
</dbReference>
<organism evidence="12 13">
    <name type="scientific">Pseudoflavonifractor capillosus ATCC 29799</name>
    <dbReference type="NCBI Taxonomy" id="411467"/>
    <lineage>
        <taxon>Bacteria</taxon>
        <taxon>Bacillati</taxon>
        <taxon>Bacillota</taxon>
        <taxon>Clostridia</taxon>
        <taxon>Eubacteriales</taxon>
        <taxon>Oscillospiraceae</taxon>
        <taxon>Pseudoflavonifractor</taxon>
    </lineage>
</organism>
<dbReference type="RefSeq" id="WP_006573078.1">
    <property type="nucleotide sequence ID" value="NZ_AAXG02000016.1"/>
</dbReference>
<dbReference type="CDD" id="cd07346">
    <property type="entry name" value="ABC_6TM_exporters"/>
    <property type="match status" value="1"/>
</dbReference>
<dbReference type="InterPro" id="IPR039421">
    <property type="entry name" value="Type_1_exporter"/>
</dbReference>
<dbReference type="GO" id="GO:0005524">
    <property type="term" value="F:ATP binding"/>
    <property type="evidence" value="ECO:0007669"/>
    <property type="project" value="UniProtKB-KW"/>
</dbReference>
<feature type="transmembrane region" description="Helical" evidence="9">
    <location>
        <begin position="280"/>
        <end position="302"/>
    </location>
</feature>
<feature type="transmembrane region" description="Helical" evidence="9">
    <location>
        <begin position="166"/>
        <end position="184"/>
    </location>
</feature>
<keyword evidence="6 12" id="KW-0067">ATP-binding</keyword>
<dbReference type="GO" id="GO:0005886">
    <property type="term" value="C:plasma membrane"/>
    <property type="evidence" value="ECO:0007669"/>
    <property type="project" value="UniProtKB-SubCell"/>
</dbReference>
<comment type="subcellular location">
    <subcellularLocation>
        <location evidence="1">Cell membrane</location>
        <topology evidence="1">Multi-pass membrane protein</topology>
    </subcellularLocation>
</comment>
<dbReference type="Pfam" id="PF00005">
    <property type="entry name" value="ABC_tran"/>
    <property type="match status" value="1"/>
</dbReference>
<dbReference type="InterPro" id="IPR036640">
    <property type="entry name" value="ABC1_TM_sf"/>
</dbReference>
<dbReference type="SUPFAM" id="SSF52540">
    <property type="entry name" value="P-loop containing nucleoside triphosphate hydrolases"/>
    <property type="match status" value="1"/>
</dbReference>
<dbReference type="AlphaFoldDB" id="A6NWF4"/>
<keyword evidence="4 9" id="KW-0812">Transmembrane</keyword>
<feature type="domain" description="ABC transporter" evidence="10">
    <location>
        <begin position="339"/>
        <end position="573"/>
    </location>
</feature>
<dbReference type="Gene3D" id="3.40.50.300">
    <property type="entry name" value="P-loop containing nucleotide triphosphate hydrolases"/>
    <property type="match status" value="1"/>
</dbReference>
<sequence>MKEQKKGSPLGTLWSWGKAHHGKFVFSIILAILGVACQMIPYFCVVNVISKMFAGETAFSAYLPVCLVALTGYCGKVLFSNLSTVISHNAAYSTLRDLRERVVEKLAKVPMGTILDTPSGHYKSIIVDRIEGMEIPFAHLLPEMTSNMLVPLFIIVYLFVLDWRMALLSLATLFIGLVIMSIGMRNYATEGAGAMAASKKMADAVVEYIGGIEVVKAFSQSAGSYEKYADAVRGNADYYIKWMANSQKTMCSYNAVIPSVLLSVLPGGMALWLSGSLETMTFMAAVIFSLGLVGPIMEAFSFTGSLAMLGKNTEEIDSILNAEELHHANRPVAFGDLEIELKNVSFSYDKQQEVLHGINLSIRPGTITAFVGPSGSGKSTIAKLIAGYWDVTSGSITLGGHELTEVPLSQLSEQISYVSQDNYLFNRSIRENIRMGKPGASDQEVEKAAIRSGCDSFIRGLDKGYETIVGSSGSQLSGGERQRIAIARAMLKDAPIVILDEATAFIDPENEAIVQKAISALTAGKTLIVIAHRLSTITGADNIVVVNAGNIEAQGTHEQLLAHCPLYKDMWQAHIGARDEA</sequence>
<dbReference type="InterPro" id="IPR003439">
    <property type="entry name" value="ABC_transporter-like_ATP-bd"/>
</dbReference>
<gene>
    <name evidence="12" type="ORF">BACCAP_02548</name>
</gene>
<dbReference type="InterPro" id="IPR027417">
    <property type="entry name" value="P-loop_NTPase"/>
</dbReference>
<evidence type="ECO:0000259" key="11">
    <source>
        <dbReference type="PROSITE" id="PS50929"/>
    </source>
</evidence>
<evidence type="ECO:0000256" key="1">
    <source>
        <dbReference type="ARBA" id="ARBA00004651"/>
    </source>
</evidence>
<dbReference type="PROSITE" id="PS50929">
    <property type="entry name" value="ABC_TM1F"/>
    <property type="match status" value="1"/>
</dbReference>
<dbReference type="GO" id="GO:0015421">
    <property type="term" value="F:ABC-type oligopeptide transporter activity"/>
    <property type="evidence" value="ECO:0007669"/>
    <property type="project" value="TreeGrafter"/>
</dbReference>
<dbReference type="PANTHER" id="PTHR43394">
    <property type="entry name" value="ATP-DEPENDENT PERMEASE MDL1, MITOCHONDRIAL"/>
    <property type="match status" value="1"/>
</dbReference>
<evidence type="ECO:0000256" key="9">
    <source>
        <dbReference type="SAM" id="Phobius"/>
    </source>
</evidence>
<dbReference type="Gene3D" id="1.20.1560.10">
    <property type="entry name" value="ABC transporter type 1, transmembrane domain"/>
    <property type="match status" value="1"/>
</dbReference>
<feature type="transmembrane region" description="Helical" evidence="9">
    <location>
        <begin position="251"/>
        <end position="274"/>
    </location>
</feature>
<reference evidence="12 13" key="1">
    <citation type="submission" date="2007-04" db="EMBL/GenBank/DDBJ databases">
        <authorList>
            <person name="Fulton L."/>
            <person name="Clifton S."/>
            <person name="Fulton B."/>
            <person name="Xu J."/>
            <person name="Minx P."/>
            <person name="Pepin K.H."/>
            <person name="Johnson M."/>
            <person name="Thiruvilangam P."/>
            <person name="Bhonagiri V."/>
            <person name="Nash W.E."/>
            <person name="Mardis E.R."/>
            <person name="Wilson R.K."/>
        </authorList>
    </citation>
    <scope>NUCLEOTIDE SEQUENCE [LARGE SCALE GENOMIC DNA]</scope>
    <source>
        <strain evidence="12 13">ATCC 29799</strain>
    </source>
</reference>
<evidence type="ECO:0000256" key="7">
    <source>
        <dbReference type="ARBA" id="ARBA00022989"/>
    </source>
</evidence>
<dbReference type="STRING" id="411467.BACCAP_02548"/>
<dbReference type="PROSITE" id="PS00211">
    <property type="entry name" value="ABC_TRANSPORTER_1"/>
    <property type="match status" value="1"/>
</dbReference>
<comment type="caution">
    <text evidence="12">The sequence shown here is derived from an EMBL/GenBank/DDBJ whole genome shotgun (WGS) entry which is preliminary data.</text>
</comment>
<dbReference type="InterPro" id="IPR003593">
    <property type="entry name" value="AAA+_ATPase"/>
</dbReference>
<keyword evidence="13" id="KW-1185">Reference proteome</keyword>
<protein>
    <submittedName>
        <fullName evidence="12">ABC transporter, ATP-binding protein</fullName>
    </submittedName>
</protein>
<dbReference type="OrthoDB" id="9762778at2"/>